<dbReference type="AlphaFoldDB" id="A0A0C9UG93"/>
<proteinExistence type="predicted"/>
<protein>
    <submittedName>
        <fullName evidence="1">Uncharacterized protein</fullName>
    </submittedName>
</protein>
<dbReference type="HOGENOM" id="CLU_2224877_0_0_1"/>
<dbReference type="Proteomes" id="UP000054279">
    <property type="component" value="Unassembled WGS sequence"/>
</dbReference>
<organism evidence="1 2">
    <name type="scientific">Sphaerobolus stellatus (strain SS14)</name>
    <dbReference type="NCBI Taxonomy" id="990650"/>
    <lineage>
        <taxon>Eukaryota</taxon>
        <taxon>Fungi</taxon>
        <taxon>Dikarya</taxon>
        <taxon>Basidiomycota</taxon>
        <taxon>Agaricomycotina</taxon>
        <taxon>Agaricomycetes</taxon>
        <taxon>Phallomycetidae</taxon>
        <taxon>Geastrales</taxon>
        <taxon>Sphaerobolaceae</taxon>
        <taxon>Sphaerobolus</taxon>
    </lineage>
</organism>
<evidence type="ECO:0000313" key="2">
    <source>
        <dbReference type="Proteomes" id="UP000054279"/>
    </source>
</evidence>
<keyword evidence="2" id="KW-1185">Reference proteome</keyword>
<gene>
    <name evidence="1" type="ORF">M422DRAFT_254758</name>
</gene>
<name>A0A0C9UG93_SPHS4</name>
<accession>A0A0C9UG93</accession>
<sequence>MHQSQLDNDGIPASLILACSTPPLMVTAAIRHGHIPCQSCFPPFFIKIHLDLAFPAILVLKVAANVSLALAEEVDRPEGYQSPEDYFTEQGWIDKKKEGKCFVSTV</sequence>
<evidence type="ECO:0000313" key="1">
    <source>
        <dbReference type="EMBL" id="KIJ42063.1"/>
    </source>
</evidence>
<reference evidence="1 2" key="1">
    <citation type="submission" date="2014-06" db="EMBL/GenBank/DDBJ databases">
        <title>Evolutionary Origins and Diversification of the Mycorrhizal Mutualists.</title>
        <authorList>
            <consortium name="DOE Joint Genome Institute"/>
            <consortium name="Mycorrhizal Genomics Consortium"/>
            <person name="Kohler A."/>
            <person name="Kuo A."/>
            <person name="Nagy L.G."/>
            <person name="Floudas D."/>
            <person name="Copeland A."/>
            <person name="Barry K.W."/>
            <person name="Cichocki N."/>
            <person name="Veneault-Fourrey C."/>
            <person name="LaButti K."/>
            <person name="Lindquist E.A."/>
            <person name="Lipzen A."/>
            <person name="Lundell T."/>
            <person name="Morin E."/>
            <person name="Murat C."/>
            <person name="Riley R."/>
            <person name="Ohm R."/>
            <person name="Sun H."/>
            <person name="Tunlid A."/>
            <person name="Henrissat B."/>
            <person name="Grigoriev I.V."/>
            <person name="Hibbett D.S."/>
            <person name="Martin F."/>
        </authorList>
    </citation>
    <scope>NUCLEOTIDE SEQUENCE [LARGE SCALE GENOMIC DNA]</scope>
    <source>
        <strain evidence="1 2">SS14</strain>
    </source>
</reference>
<dbReference type="EMBL" id="KN837132">
    <property type="protein sequence ID" value="KIJ42063.1"/>
    <property type="molecule type" value="Genomic_DNA"/>
</dbReference>